<organism evidence="2 3">
    <name type="scientific">Raphidocelis subcapitata</name>
    <dbReference type="NCBI Taxonomy" id="307507"/>
    <lineage>
        <taxon>Eukaryota</taxon>
        <taxon>Viridiplantae</taxon>
        <taxon>Chlorophyta</taxon>
        <taxon>core chlorophytes</taxon>
        <taxon>Chlorophyceae</taxon>
        <taxon>CS clade</taxon>
        <taxon>Sphaeropleales</taxon>
        <taxon>Selenastraceae</taxon>
        <taxon>Raphidocelis</taxon>
    </lineage>
</organism>
<proteinExistence type="predicted"/>
<dbReference type="PANTHER" id="PTHR33824">
    <property type="entry name" value="POLYKETIDE CYCLASE/DEHYDRASE AND LIPID TRANSPORT SUPERFAMILY PROTEIN"/>
    <property type="match status" value="1"/>
</dbReference>
<comment type="caution">
    <text evidence="2">The sequence shown here is derived from an EMBL/GenBank/DDBJ whole genome shotgun (WGS) entry which is preliminary data.</text>
</comment>
<dbReference type="Proteomes" id="UP000247498">
    <property type="component" value="Unassembled WGS sequence"/>
</dbReference>
<feature type="compositionally biased region" description="Low complexity" evidence="1">
    <location>
        <begin position="385"/>
        <end position="395"/>
    </location>
</feature>
<evidence type="ECO:0008006" key="4">
    <source>
        <dbReference type="Google" id="ProtNLM"/>
    </source>
</evidence>
<dbReference type="InParanoid" id="A0A2V0P7X0"/>
<keyword evidence="3" id="KW-1185">Reference proteome</keyword>
<dbReference type="OrthoDB" id="47798at2759"/>
<feature type="region of interest" description="Disordered" evidence="1">
    <location>
        <begin position="236"/>
        <end position="407"/>
    </location>
</feature>
<evidence type="ECO:0000313" key="2">
    <source>
        <dbReference type="EMBL" id="GBF95659.1"/>
    </source>
</evidence>
<dbReference type="InterPro" id="IPR047137">
    <property type="entry name" value="ORF3"/>
</dbReference>
<feature type="compositionally biased region" description="Gly residues" evidence="1">
    <location>
        <begin position="244"/>
        <end position="257"/>
    </location>
</feature>
<accession>A0A2V0P7X0</accession>
<gene>
    <name evidence="2" type="ORF">Rsub_08641</name>
</gene>
<dbReference type="SUPFAM" id="SSF55961">
    <property type="entry name" value="Bet v1-like"/>
    <property type="match status" value="1"/>
</dbReference>
<feature type="compositionally biased region" description="Low complexity" evidence="1">
    <location>
        <begin position="296"/>
        <end position="315"/>
    </location>
</feature>
<dbReference type="EMBL" id="BDRX01000068">
    <property type="protein sequence ID" value="GBF95659.1"/>
    <property type="molecule type" value="Genomic_DNA"/>
</dbReference>
<evidence type="ECO:0000313" key="3">
    <source>
        <dbReference type="Proteomes" id="UP000247498"/>
    </source>
</evidence>
<feature type="compositionally biased region" description="Low complexity" evidence="1">
    <location>
        <begin position="331"/>
        <end position="341"/>
    </location>
</feature>
<reference evidence="2 3" key="1">
    <citation type="journal article" date="2018" name="Sci. Rep.">
        <title>Raphidocelis subcapitata (=Pseudokirchneriella subcapitata) provides an insight into genome evolution and environmental adaptations in the Sphaeropleales.</title>
        <authorList>
            <person name="Suzuki S."/>
            <person name="Yamaguchi H."/>
            <person name="Nakajima N."/>
            <person name="Kawachi M."/>
        </authorList>
    </citation>
    <scope>NUCLEOTIDE SEQUENCE [LARGE SCALE GENOMIC DNA]</scope>
    <source>
        <strain evidence="2 3">NIES-35</strain>
    </source>
</reference>
<evidence type="ECO:0000256" key="1">
    <source>
        <dbReference type="SAM" id="MobiDB-lite"/>
    </source>
</evidence>
<name>A0A2V0P7X0_9CHLO</name>
<dbReference type="PANTHER" id="PTHR33824:SF7">
    <property type="entry name" value="POLYKETIDE CYCLASE_DEHYDRASE AND LIPID TRANSPORT SUPERFAMILY PROTEIN"/>
    <property type="match status" value="1"/>
</dbReference>
<feature type="compositionally biased region" description="Gly residues" evidence="1">
    <location>
        <begin position="275"/>
        <end position="285"/>
    </location>
</feature>
<feature type="compositionally biased region" description="Low complexity" evidence="1">
    <location>
        <begin position="349"/>
        <end position="359"/>
    </location>
</feature>
<dbReference type="InterPro" id="IPR023393">
    <property type="entry name" value="START-like_dom_sf"/>
</dbReference>
<dbReference type="Gene3D" id="3.30.530.20">
    <property type="match status" value="1"/>
</dbReference>
<feature type="compositionally biased region" description="Low complexity" evidence="1">
    <location>
        <begin position="258"/>
        <end position="267"/>
    </location>
</feature>
<protein>
    <recommendedName>
        <fullName evidence="4">Coenzyme Q-binding protein COQ10 START domain-containing protein</fullName>
    </recommendedName>
</protein>
<sequence length="407" mass="41660">MISHPRGLRCAGAATPRTSPIGCCKRLRWRAAVPADVGQHTWGAASGCQRRLPCIARAKGIRSNEPMQIGGYTPSDYITFSDKPEHACVHTAEALVAAPLEACFALWDDWERLVEFIDVIGQIGLDENRPDMALFQCYYRWSKLPVMEIAFLLHKSVTEPGRRIEFSSEWGMPIKGRVELSEAEDAPGSTRVRLVFTHPMPNLLLELSIGTLAIETHMAQILGENMEELKKLAEAEAGVAPGSSSGGGGGGGGGGERPPGALRQAAAEARRAAGAGAGTWGGGEAAEGKPPRRSRGATQSKAAAAAGSAAAAAAPKQRRGASRHTASSSEAAPADAGAAGAAPPPPVPEAAAAAAAAAPKRGRPSRRSTAANNGSGAAGAGAGAGADADAAPAAGKRGRPRTSQTRG</sequence>
<dbReference type="AlphaFoldDB" id="A0A2V0P7X0"/>